<evidence type="ECO:0000256" key="8">
    <source>
        <dbReference type="RuleBase" id="RU000461"/>
    </source>
</evidence>
<dbReference type="InterPro" id="IPR017972">
    <property type="entry name" value="Cyt_P450_CS"/>
</dbReference>
<protein>
    <submittedName>
        <fullName evidence="10">Cytochrome p450</fullName>
    </submittedName>
</protein>
<dbReference type="PATRIC" id="fig|1232724.3.peg.1450"/>
<keyword evidence="3 8" id="KW-0349">Heme</keyword>
<dbReference type="PRINTS" id="PR00359">
    <property type="entry name" value="BP450"/>
</dbReference>
<proteinExistence type="inferred from homology"/>
<keyword evidence="5 8" id="KW-0560">Oxidoreductase</keyword>
<evidence type="ECO:0000256" key="4">
    <source>
        <dbReference type="ARBA" id="ARBA00022723"/>
    </source>
</evidence>
<evidence type="ECO:0000313" key="10">
    <source>
        <dbReference type="EMBL" id="AFS13424.1"/>
    </source>
</evidence>
<dbReference type="InterPro" id="IPR036396">
    <property type="entry name" value="Cyt_P450_sf"/>
</dbReference>
<comment type="cofactor">
    <cofactor evidence="1">
        <name>heme</name>
        <dbReference type="ChEBI" id="CHEBI:30413"/>
    </cofactor>
</comment>
<sequence>MEVDVVETTSTETGQASATSGATPDVANIDFFTDTAVVTDPYTYFDALRSRCPVAAVPHAGVVAVTGYEEAVAVYRDAETYSSCNAVGGPFPPVVTPDAAVSDITDVINTSRNQWPFSEFMVTMDGADHEAQRGLLRKLLTPRRLKENEDALAGIADRCIDSFIDSGRCEVVNEYGKAFTTWAIADLLGVPEQDRPEVQQVLAGSTISVVGSEETLPVNPLEFLYQKFGHYIEDRRAHPRNDILTHLASATYEDGTLPDLDAIVRTATFLFGAGQDTSARMLAAALRIVAEDKDTQQQLRADRGLIPEFVEEVLRLESPTMSDFRLARVDTTLGGVAIPAGTTVMIHPGAANRDQSRFEHPAQCMLGRTNVREHIAFGRGAHSCPGGPLARAEGRVTLNRFFDRTSDISLDEDVHGPAGQRRFDYDPTFIVRGLSNLHLILIPAQ</sequence>
<dbReference type="GO" id="GO:0020037">
    <property type="term" value="F:heme binding"/>
    <property type="evidence" value="ECO:0007669"/>
    <property type="project" value="InterPro"/>
</dbReference>
<dbReference type="Proteomes" id="UP000007329">
    <property type="component" value="Chromosome"/>
</dbReference>
<name>J9W8H9_MYCIP</name>
<keyword evidence="6 8" id="KW-0408">Iron</keyword>
<dbReference type="KEGG" id="mid:MIP_02071"/>
<dbReference type="InterPro" id="IPR001128">
    <property type="entry name" value="Cyt_P450"/>
</dbReference>
<evidence type="ECO:0000256" key="9">
    <source>
        <dbReference type="SAM" id="MobiDB-lite"/>
    </source>
</evidence>
<gene>
    <name evidence="10" type="ORF">MIP_02071</name>
</gene>
<dbReference type="AlphaFoldDB" id="J9W8H9"/>
<evidence type="ECO:0000313" key="11">
    <source>
        <dbReference type="Proteomes" id="UP000007329"/>
    </source>
</evidence>
<evidence type="ECO:0000256" key="6">
    <source>
        <dbReference type="ARBA" id="ARBA00023004"/>
    </source>
</evidence>
<dbReference type="GO" id="GO:0005506">
    <property type="term" value="F:iron ion binding"/>
    <property type="evidence" value="ECO:0007669"/>
    <property type="project" value="InterPro"/>
</dbReference>
<dbReference type="GO" id="GO:0008395">
    <property type="term" value="F:steroid hydroxylase activity"/>
    <property type="evidence" value="ECO:0007669"/>
    <property type="project" value="TreeGrafter"/>
</dbReference>
<keyword evidence="4 8" id="KW-0479">Metal-binding</keyword>
<evidence type="ECO:0000256" key="1">
    <source>
        <dbReference type="ARBA" id="ARBA00001971"/>
    </source>
</evidence>
<dbReference type="PANTHER" id="PTHR46696:SF4">
    <property type="entry name" value="BIOTIN BIOSYNTHESIS CYTOCHROME P450"/>
    <property type="match status" value="1"/>
</dbReference>
<evidence type="ECO:0000256" key="2">
    <source>
        <dbReference type="ARBA" id="ARBA00010617"/>
    </source>
</evidence>
<dbReference type="GO" id="GO:0036199">
    <property type="term" value="F:cholest-4-en-3-one 26-monooxygenase activity"/>
    <property type="evidence" value="ECO:0007669"/>
    <property type="project" value="TreeGrafter"/>
</dbReference>
<dbReference type="PANTHER" id="PTHR46696">
    <property type="entry name" value="P450, PUTATIVE (EUROFUNG)-RELATED"/>
    <property type="match status" value="1"/>
</dbReference>
<dbReference type="GO" id="GO:0006707">
    <property type="term" value="P:cholesterol catabolic process"/>
    <property type="evidence" value="ECO:0007669"/>
    <property type="project" value="TreeGrafter"/>
</dbReference>
<dbReference type="EMBL" id="CP002275">
    <property type="protein sequence ID" value="AFS13424.1"/>
    <property type="molecule type" value="Genomic_DNA"/>
</dbReference>
<evidence type="ECO:0000256" key="5">
    <source>
        <dbReference type="ARBA" id="ARBA00023002"/>
    </source>
</evidence>
<feature type="region of interest" description="Disordered" evidence="9">
    <location>
        <begin position="1"/>
        <end position="21"/>
    </location>
</feature>
<dbReference type="PROSITE" id="PS00086">
    <property type="entry name" value="CYTOCHROME_P450"/>
    <property type="match status" value="1"/>
</dbReference>
<feature type="compositionally biased region" description="Low complexity" evidence="9">
    <location>
        <begin position="1"/>
        <end position="13"/>
    </location>
</feature>
<dbReference type="Gene3D" id="1.10.630.10">
    <property type="entry name" value="Cytochrome P450"/>
    <property type="match status" value="1"/>
</dbReference>
<dbReference type="SUPFAM" id="SSF48264">
    <property type="entry name" value="Cytochrome P450"/>
    <property type="match status" value="1"/>
</dbReference>
<dbReference type="InterPro" id="IPR002397">
    <property type="entry name" value="Cyt_P450_B"/>
</dbReference>
<evidence type="ECO:0000256" key="3">
    <source>
        <dbReference type="ARBA" id="ARBA00022617"/>
    </source>
</evidence>
<reference evidence="10 11" key="2">
    <citation type="journal article" date="2012" name="Nucleic Acids Res.">
        <title>Massive gene acquisitions in Mycobacterium indicus pranii provide a perspective on mycobacterial evolution.</title>
        <authorList>
            <person name="Saini V."/>
            <person name="Raghuvanshi S."/>
            <person name="Khurana J.P."/>
            <person name="Ahmed N."/>
            <person name="Hasnain S.E."/>
            <person name="Tyagi A.K."/>
            <person name="Tyagi A.K."/>
        </authorList>
    </citation>
    <scope>NUCLEOTIDE SEQUENCE [LARGE SCALE GENOMIC DNA]</scope>
    <source>
        <strain evidence="11">DSM 45239 / MTCC 9506</strain>
    </source>
</reference>
<comment type="similarity">
    <text evidence="2 8">Belongs to the cytochrome P450 family.</text>
</comment>
<dbReference type="Pfam" id="PF00067">
    <property type="entry name" value="p450"/>
    <property type="match status" value="1"/>
</dbReference>
<reference evidence="10 11" key="1">
    <citation type="journal article" date="2007" name="PLoS ONE">
        <title>Molecular analysis of a leprosy immunotherapeutic bacillus provides insights into Mycobacterium evolution.</title>
        <authorList>
            <person name="Ahmed N."/>
            <person name="Saini V."/>
            <person name="Raghuvanshi S."/>
            <person name="Khurana J.P."/>
            <person name="Tyagi A.K."/>
            <person name="Tyagi A.K."/>
            <person name="Hasnain S.E."/>
        </authorList>
    </citation>
    <scope>NUCLEOTIDE SEQUENCE [LARGE SCALE GENOMIC DNA]</scope>
    <source>
        <strain evidence="10">MTCC 9506</strain>
    </source>
</reference>
<keyword evidence="7 8" id="KW-0503">Monooxygenase</keyword>
<accession>J9W8H9</accession>
<organism evidence="10 11">
    <name type="scientific">Mycobacterium indicus pranii (strain DSM 45239 / MTCC 9506)</name>
    <dbReference type="NCBI Taxonomy" id="1232724"/>
    <lineage>
        <taxon>Bacteria</taxon>
        <taxon>Bacillati</taxon>
        <taxon>Actinomycetota</taxon>
        <taxon>Actinomycetes</taxon>
        <taxon>Mycobacteriales</taxon>
        <taxon>Mycobacteriaceae</taxon>
        <taxon>Mycobacterium</taxon>
        <taxon>Mycobacterium avium complex (MAC)</taxon>
    </lineage>
</organism>
<dbReference type="HOGENOM" id="CLU_033716_0_2_11"/>
<evidence type="ECO:0000256" key="7">
    <source>
        <dbReference type="ARBA" id="ARBA00023033"/>
    </source>
</evidence>